<keyword evidence="3" id="KW-1185">Reference proteome</keyword>
<dbReference type="RefSeq" id="WP_114804836.1">
    <property type="nucleotide sequence ID" value="NZ_QQAV01000016.1"/>
</dbReference>
<gene>
    <name evidence="2" type="ORF">DFR41_11674</name>
</gene>
<evidence type="ECO:0008006" key="4">
    <source>
        <dbReference type="Google" id="ProtNLM"/>
    </source>
</evidence>
<dbReference type="Proteomes" id="UP000255265">
    <property type="component" value="Unassembled WGS sequence"/>
</dbReference>
<sequence>MAHRAFFALALAATAIGSAQAHQLWIERAAPGTARVYVGDVDGERDRGDEVAKLGASTRLFAADAAAPLPLAVREDHLLAASVPADADLRLINDQVWKPWRGKDGVLKAAVFNAREGRRDTRAVLDYEFVPEQAGASRFRLVFKGQPAGSRAVTVVDPAGWSRRLQTDADGWLTVPDRGVGRYVLIAAHTDRHPQDVAGTRVEAVDYTATLSYVAR</sequence>
<dbReference type="OrthoDB" id="8911471at2"/>
<name>A0A370F451_9BURK</name>
<feature type="signal peptide" evidence="1">
    <location>
        <begin position="1"/>
        <end position="21"/>
    </location>
</feature>
<evidence type="ECO:0000256" key="1">
    <source>
        <dbReference type="SAM" id="SignalP"/>
    </source>
</evidence>
<keyword evidence="1" id="KW-0732">Signal</keyword>
<comment type="caution">
    <text evidence="2">The sequence shown here is derived from an EMBL/GenBank/DDBJ whole genome shotgun (WGS) entry which is preliminary data.</text>
</comment>
<dbReference type="EMBL" id="QQAV01000016">
    <property type="protein sequence ID" value="RDI17747.1"/>
    <property type="molecule type" value="Genomic_DNA"/>
</dbReference>
<organism evidence="2 3">
    <name type="scientific">Pseudacidovorax intermedius</name>
    <dbReference type="NCBI Taxonomy" id="433924"/>
    <lineage>
        <taxon>Bacteria</taxon>
        <taxon>Pseudomonadati</taxon>
        <taxon>Pseudomonadota</taxon>
        <taxon>Betaproteobacteria</taxon>
        <taxon>Burkholderiales</taxon>
        <taxon>Comamonadaceae</taxon>
        <taxon>Pseudacidovorax</taxon>
    </lineage>
</organism>
<protein>
    <recommendedName>
        <fullName evidence="4">GH25 family protein</fullName>
    </recommendedName>
</protein>
<proteinExistence type="predicted"/>
<evidence type="ECO:0000313" key="3">
    <source>
        <dbReference type="Proteomes" id="UP000255265"/>
    </source>
</evidence>
<feature type="chain" id="PRO_5016837377" description="GH25 family protein" evidence="1">
    <location>
        <begin position="22"/>
        <end position="216"/>
    </location>
</feature>
<evidence type="ECO:0000313" key="2">
    <source>
        <dbReference type="EMBL" id="RDI17747.1"/>
    </source>
</evidence>
<accession>A0A370F451</accession>
<dbReference type="AlphaFoldDB" id="A0A370F451"/>
<reference evidence="2 3" key="1">
    <citation type="submission" date="2018-07" db="EMBL/GenBank/DDBJ databases">
        <title>Genomic Encyclopedia of Type Strains, Phase IV (KMG-IV): sequencing the most valuable type-strain genomes for metagenomic binning, comparative biology and taxonomic classification.</title>
        <authorList>
            <person name="Goeker M."/>
        </authorList>
    </citation>
    <scope>NUCLEOTIDE SEQUENCE [LARGE SCALE GENOMIC DNA]</scope>
    <source>
        <strain evidence="2 3">DSM 21352</strain>
    </source>
</reference>